<protein>
    <submittedName>
        <fullName evidence="4">Metallophosphoesterase</fullName>
    </submittedName>
</protein>
<keyword evidence="2" id="KW-0378">Hydrolase</keyword>
<dbReference type="RefSeq" id="WP_317834089.1">
    <property type="nucleotide sequence ID" value="NZ_CP136920.1"/>
</dbReference>
<evidence type="ECO:0000313" key="5">
    <source>
        <dbReference type="Proteomes" id="UP001304300"/>
    </source>
</evidence>
<dbReference type="GO" id="GO:0009245">
    <property type="term" value="P:lipid A biosynthetic process"/>
    <property type="evidence" value="ECO:0007669"/>
    <property type="project" value="TreeGrafter"/>
</dbReference>
<gene>
    <name evidence="4" type="ORF">RZN69_00795</name>
</gene>
<dbReference type="Pfam" id="PF00149">
    <property type="entry name" value="Metallophos"/>
    <property type="match status" value="1"/>
</dbReference>
<proteinExistence type="predicted"/>
<sequence length="313" mass="35381">MTQAQRQALAKRMGEENLKKRLKRQQLHEAGEAWQGRGLFRFEHLIPTRATILALTKVTGLYARGHRNYLDIQVVENEIHLAELPKAFDGMRILQIADLHTDLDPALPDALIPLIQELNYDICINTGDFRNRTKDSHSASMEATARIYDHIHSPCYGIFGNHDFAEKIEDLENMGIQLLLNESIPISKNSEQIWLSGIDDPHFYQSHDIKRARQSIPNDAFAIMLSHSPDTYPEVEAAGYQFMLSGHTHGGQICLPGGHALSGHVKAPRQMWRGAWQYKTLKGYTSPGTGSGTVPLRYNCPPELTIHILRKMM</sequence>
<dbReference type="Proteomes" id="UP001304300">
    <property type="component" value="Chromosome"/>
</dbReference>
<keyword evidence="5" id="KW-1185">Reference proteome</keyword>
<evidence type="ECO:0000259" key="3">
    <source>
        <dbReference type="Pfam" id="PF00149"/>
    </source>
</evidence>
<name>A0AAQ3LCY2_9BACT</name>
<dbReference type="PANTHER" id="PTHR31302">
    <property type="entry name" value="TRANSMEMBRANE PROTEIN WITH METALLOPHOSPHOESTERASE DOMAIN-RELATED"/>
    <property type="match status" value="1"/>
</dbReference>
<dbReference type="PANTHER" id="PTHR31302:SF31">
    <property type="entry name" value="PHOSPHODIESTERASE YAEI"/>
    <property type="match status" value="1"/>
</dbReference>
<dbReference type="GO" id="GO:0008758">
    <property type="term" value="F:UDP-2,3-diacylglucosamine hydrolase activity"/>
    <property type="evidence" value="ECO:0007669"/>
    <property type="project" value="TreeGrafter"/>
</dbReference>
<dbReference type="Gene3D" id="3.60.21.10">
    <property type="match status" value="1"/>
</dbReference>
<evidence type="ECO:0000256" key="2">
    <source>
        <dbReference type="ARBA" id="ARBA00022801"/>
    </source>
</evidence>
<dbReference type="GO" id="GO:0046872">
    <property type="term" value="F:metal ion binding"/>
    <property type="evidence" value="ECO:0007669"/>
    <property type="project" value="UniProtKB-KW"/>
</dbReference>
<dbReference type="KEGG" id="puo:RZN69_00795"/>
<dbReference type="GO" id="GO:0016020">
    <property type="term" value="C:membrane"/>
    <property type="evidence" value="ECO:0007669"/>
    <property type="project" value="GOC"/>
</dbReference>
<organism evidence="4 5">
    <name type="scientific">Rubellicoccus peritrichatus</name>
    <dbReference type="NCBI Taxonomy" id="3080537"/>
    <lineage>
        <taxon>Bacteria</taxon>
        <taxon>Pseudomonadati</taxon>
        <taxon>Verrucomicrobiota</taxon>
        <taxon>Opitutia</taxon>
        <taxon>Puniceicoccales</taxon>
        <taxon>Cerasicoccaceae</taxon>
        <taxon>Rubellicoccus</taxon>
    </lineage>
</organism>
<dbReference type="EMBL" id="CP136920">
    <property type="protein sequence ID" value="WOO41605.1"/>
    <property type="molecule type" value="Genomic_DNA"/>
</dbReference>
<reference evidence="4 5" key="1">
    <citation type="submission" date="2023-10" db="EMBL/GenBank/DDBJ databases">
        <title>Rubellicoccus peritrichatus gen. nov., sp. nov., isolated from an algae of coral reef tank.</title>
        <authorList>
            <person name="Luo J."/>
        </authorList>
    </citation>
    <scope>NUCLEOTIDE SEQUENCE [LARGE SCALE GENOMIC DNA]</scope>
    <source>
        <strain evidence="4 5">CR14</strain>
    </source>
</reference>
<keyword evidence="1" id="KW-0479">Metal-binding</keyword>
<evidence type="ECO:0000313" key="4">
    <source>
        <dbReference type="EMBL" id="WOO41605.1"/>
    </source>
</evidence>
<dbReference type="InterPro" id="IPR051158">
    <property type="entry name" value="Metallophosphoesterase_sf"/>
</dbReference>
<evidence type="ECO:0000256" key="1">
    <source>
        <dbReference type="ARBA" id="ARBA00022723"/>
    </source>
</evidence>
<dbReference type="SUPFAM" id="SSF56300">
    <property type="entry name" value="Metallo-dependent phosphatases"/>
    <property type="match status" value="1"/>
</dbReference>
<dbReference type="InterPro" id="IPR004843">
    <property type="entry name" value="Calcineurin-like_PHP"/>
</dbReference>
<accession>A0AAQ3LCY2</accession>
<dbReference type="InterPro" id="IPR029052">
    <property type="entry name" value="Metallo-depent_PP-like"/>
</dbReference>
<feature type="domain" description="Calcineurin-like phosphoesterase" evidence="3">
    <location>
        <begin position="91"/>
        <end position="250"/>
    </location>
</feature>
<dbReference type="AlphaFoldDB" id="A0AAQ3LCY2"/>